<accession>A0A8T0GLV7</accession>
<protein>
    <submittedName>
        <fullName evidence="1">Uncharacterized protein</fullName>
    </submittedName>
</protein>
<sequence>MYSQSSHSQDAMFNLLQSQPSSTLVLCLKLPFEPNLHNPQQNSPPKESQVHQIIRLAANSQHIQITNCTQIMLSHPVSLQIDSKLFHDSTLCLATWEAHRGRGWP</sequence>
<evidence type="ECO:0000313" key="1">
    <source>
        <dbReference type="EMBL" id="KAG0559973.1"/>
    </source>
</evidence>
<proteinExistence type="predicted"/>
<dbReference type="EMBL" id="CM026431">
    <property type="protein sequence ID" value="KAG0559973.1"/>
    <property type="molecule type" value="Genomic_DNA"/>
</dbReference>
<comment type="caution">
    <text evidence="1">The sequence shown here is derived from an EMBL/GenBank/DDBJ whole genome shotgun (WGS) entry which is preliminary data.</text>
</comment>
<keyword evidence="2" id="KW-1185">Reference proteome</keyword>
<dbReference type="AlphaFoldDB" id="A0A8T0GLV7"/>
<gene>
    <name evidence="1" type="ORF">KC19_10G143700</name>
</gene>
<dbReference type="Proteomes" id="UP000822688">
    <property type="component" value="Chromosome 10"/>
</dbReference>
<name>A0A8T0GLV7_CERPU</name>
<reference evidence="1" key="1">
    <citation type="submission" date="2020-06" db="EMBL/GenBank/DDBJ databases">
        <title>WGS assembly of Ceratodon purpureus strain R40.</title>
        <authorList>
            <person name="Carey S.B."/>
            <person name="Jenkins J."/>
            <person name="Shu S."/>
            <person name="Lovell J.T."/>
            <person name="Sreedasyam A."/>
            <person name="Maumus F."/>
            <person name="Tiley G.P."/>
            <person name="Fernandez-Pozo N."/>
            <person name="Barry K."/>
            <person name="Chen C."/>
            <person name="Wang M."/>
            <person name="Lipzen A."/>
            <person name="Daum C."/>
            <person name="Saski C.A."/>
            <person name="Payton A.C."/>
            <person name="Mcbreen J.C."/>
            <person name="Conrad R.E."/>
            <person name="Kollar L.M."/>
            <person name="Olsson S."/>
            <person name="Huttunen S."/>
            <person name="Landis J.B."/>
            <person name="Wickett N.J."/>
            <person name="Johnson M.G."/>
            <person name="Rensing S.A."/>
            <person name="Grimwood J."/>
            <person name="Schmutz J."/>
            <person name="Mcdaniel S.F."/>
        </authorList>
    </citation>
    <scope>NUCLEOTIDE SEQUENCE</scope>
    <source>
        <strain evidence="1">R40</strain>
    </source>
</reference>
<organism evidence="1 2">
    <name type="scientific">Ceratodon purpureus</name>
    <name type="common">Fire moss</name>
    <name type="synonym">Dicranum purpureum</name>
    <dbReference type="NCBI Taxonomy" id="3225"/>
    <lineage>
        <taxon>Eukaryota</taxon>
        <taxon>Viridiplantae</taxon>
        <taxon>Streptophyta</taxon>
        <taxon>Embryophyta</taxon>
        <taxon>Bryophyta</taxon>
        <taxon>Bryophytina</taxon>
        <taxon>Bryopsida</taxon>
        <taxon>Dicranidae</taxon>
        <taxon>Pseudoditrichales</taxon>
        <taxon>Ditrichaceae</taxon>
        <taxon>Ceratodon</taxon>
    </lineage>
</organism>
<evidence type="ECO:0000313" key="2">
    <source>
        <dbReference type="Proteomes" id="UP000822688"/>
    </source>
</evidence>